<protein>
    <submittedName>
        <fullName evidence="1">TIGR04076 family protein</fullName>
    </submittedName>
</protein>
<evidence type="ECO:0000313" key="2">
    <source>
        <dbReference type="Proteomes" id="UP001198151"/>
    </source>
</evidence>
<dbReference type="Proteomes" id="UP001198151">
    <property type="component" value="Unassembled WGS sequence"/>
</dbReference>
<dbReference type="NCBIfam" id="TIGR04076">
    <property type="entry name" value="TIGR04076 family protein"/>
    <property type="match status" value="1"/>
</dbReference>
<keyword evidence="2" id="KW-1185">Reference proteome</keyword>
<dbReference type="EMBL" id="JAJEQX010000060">
    <property type="protein sequence ID" value="MCC2256248.1"/>
    <property type="molecule type" value="Genomic_DNA"/>
</dbReference>
<dbReference type="InterPro" id="IPR023811">
    <property type="entry name" value="CHP04076"/>
</dbReference>
<reference evidence="1 2" key="1">
    <citation type="submission" date="2021-10" db="EMBL/GenBank/DDBJ databases">
        <title>Anaerobic single-cell dispensing facilitates the cultivation of human gut bacteria.</title>
        <authorList>
            <person name="Afrizal A."/>
        </authorList>
    </citation>
    <scope>NUCLEOTIDE SEQUENCE [LARGE SCALE GENOMIC DNA]</scope>
    <source>
        <strain evidence="1 2">CLA-AA-H200</strain>
    </source>
</reference>
<accession>A0ABS8G1R9</accession>
<gene>
    <name evidence="1" type="ORF">LKD70_17860</name>
</gene>
<dbReference type="RefSeq" id="WP_227709222.1">
    <property type="nucleotide sequence ID" value="NZ_JAJEQX010000060.1"/>
</dbReference>
<organism evidence="1 2">
    <name type="scientific">Ruminococcus turbiniformis</name>
    <dbReference type="NCBI Taxonomy" id="2881258"/>
    <lineage>
        <taxon>Bacteria</taxon>
        <taxon>Bacillati</taxon>
        <taxon>Bacillota</taxon>
        <taxon>Clostridia</taxon>
        <taxon>Eubacteriales</taxon>
        <taxon>Oscillospiraceae</taxon>
        <taxon>Ruminococcus</taxon>
    </lineage>
</organism>
<name>A0ABS8G1R9_9FIRM</name>
<sequence length="110" mass="12977">MKKCKITVVKKCFNKELADEYAVDGFTECPFYKVGDTFITDYCKPENFCEDAWQAIQYYVFALSMDCDQIYRDWVNKPGIAVNCCNDGLRPVVFKIERLEEEWDNQKDLK</sequence>
<proteinExistence type="predicted"/>
<evidence type="ECO:0000313" key="1">
    <source>
        <dbReference type="EMBL" id="MCC2256248.1"/>
    </source>
</evidence>
<comment type="caution">
    <text evidence="1">The sequence shown here is derived from an EMBL/GenBank/DDBJ whole genome shotgun (WGS) entry which is preliminary data.</text>
</comment>